<dbReference type="EMBL" id="BAAAPE010000016">
    <property type="protein sequence ID" value="GAA2095285.1"/>
    <property type="molecule type" value="Genomic_DNA"/>
</dbReference>
<dbReference type="SFLD" id="SFLDG01386">
    <property type="entry name" value="main_SPASM_domain-containing"/>
    <property type="match status" value="1"/>
</dbReference>
<comment type="caution">
    <text evidence="8">The sequence shown here is derived from an EMBL/GenBank/DDBJ whole genome shotgun (WGS) entry which is preliminary data.</text>
</comment>
<feature type="domain" description="Radical SAM core" evidence="7">
    <location>
        <begin position="18"/>
        <end position="252"/>
    </location>
</feature>
<dbReference type="Proteomes" id="UP001500016">
    <property type="component" value="Unassembled WGS sequence"/>
</dbReference>
<dbReference type="SFLD" id="SFLDG01072">
    <property type="entry name" value="dehydrogenase_like"/>
    <property type="match status" value="1"/>
</dbReference>
<dbReference type="InterPro" id="IPR058240">
    <property type="entry name" value="rSAM_sf"/>
</dbReference>
<keyword evidence="6" id="KW-0411">Iron-sulfur</keyword>
<dbReference type="PROSITE" id="PS51918">
    <property type="entry name" value="RADICAL_SAM"/>
    <property type="match status" value="1"/>
</dbReference>
<name>A0ABP5I777_9ACTN</name>
<dbReference type="CDD" id="cd01335">
    <property type="entry name" value="Radical_SAM"/>
    <property type="match status" value="1"/>
</dbReference>
<evidence type="ECO:0000256" key="5">
    <source>
        <dbReference type="ARBA" id="ARBA00023004"/>
    </source>
</evidence>
<evidence type="ECO:0000313" key="9">
    <source>
        <dbReference type="Proteomes" id="UP001500016"/>
    </source>
</evidence>
<dbReference type="InterPro" id="IPR023867">
    <property type="entry name" value="Sulphatase_maturase_rSAM"/>
</dbReference>
<dbReference type="PANTHER" id="PTHR43273:SF8">
    <property type="entry name" value="RADICAL SAM DOMAIN PROTEIN"/>
    <property type="match status" value="1"/>
</dbReference>
<keyword evidence="2" id="KW-0004">4Fe-4S</keyword>
<gene>
    <name evidence="8" type="ORF">GCM10009801_63940</name>
</gene>
<reference evidence="9" key="1">
    <citation type="journal article" date="2019" name="Int. J. Syst. Evol. Microbiol.">
        <title>The Global Catalogue of Microorganisms (GCM) 10K type strain sequencing project: providing services to taxonomists for standard genome sequencing and annotation.</title>
        <authorList>
            <consortium name="The Broad Institute Genomics Platform"/>
            <consortium name="The Broad Institute Genome Sequencing Center for Infectious Disease"/>
            <person name="Wu L."/>
            <person name="Ma J."/>
        </authorList>
    </citation>
    <scope>NUCLEOTIDE SEQUENCE [LARGE SCALE GENOMIC DNA]</scope>
    <source>
        <strain evidence="9">JCM 15478</strain>
    </source>
</reference>
<evidence type="ECO:0000256" key="2">
    <source>
        <dbReference type="ARBA" id="ARBA00022485"/>
    </source>
</evidence>
<dbReference type="PANTHER" id="PTHR43273">
    <property type="entry name" value="ANAEROBIC SULFATASE-MATURATING ENZYME HOMOLOG ASLB-RELATED"/>
    <property type="match status" value="1"/>
</dbReference>
<keyword evidence="4" id="KW-0479">Metal-binding</keyword>
<dbReference type="Pfam" id="PF04055">
    <property type="entry name" value="Radical_SAM"/>
    <property type="match status" value="1"/>
</dbReference>
<keyword evidence="5" id="KW-0408">Iron</keyword>
<protein>
    <submittedName>
        <fullName evidence="8">FxsB family radical SAM/SPASM domain protein</fullName>
    </submittedName>
</protein>
<evidence type="ECO:0000259" key="7">
    <source>
        <dbReference type="PROSITE" id="PS51918"/>
    </source>
</evidence>
<evidence type="ECO:0000256" key="1">
    <source>
        <dbReference type="ARBA" id="ARBA00001966"/>
    </source>
</evidence>
<dbReference type="Gene3D" id="3.20.20.70">
    <property type="entry name" value="Aldolase class I"/>
    <property type="match status" value="1"/>
</dbReference>
<keyword evidence="3" id="KW-0949">S-adenosyl-L-methionine</keyword>
<evidence type="ECO:0000313" key="8">
    <source>
        <dbReference type="EMBL" id="GAA2095285.1"/>
    </source>
</evidence>
<dbReference type="RefSeq" id="WP_344533169.1">
    <property type="nucleotide sequence ID" value="NZ_BAAAPE010000016.1"/>
</dbReference>
<evidence type="ECO:0000256" key="3">
    <source>
        <dbReference type="ARBA" id="ARBA00022691"/>
    </source>
</evidence>
<organism evidence="8 9">
    <name type="scientific">Streptomyces albiaxialis</name>
    <dbReference type="NCBI Taxonomy" id="329523"/>
    <lineage>
        <taxon>Bacteria</taxon>
        <taxon>Bacillati</taxon>
        <taxon>Actinomycetota</taxon>
        <taxon>Actinomycetes</taxon>
        <taxon>Kitasatosporales</taxon>
        <taxon>Streptomycetaceae</taxon>
        <taxon>Streptomyces</taxon>
    </lineage>
</organism>
<dbReference type="InterPro" id="IPR007197">
    <property type="entry name" value="rSAM"/>
</dbReference>
<evidence type="ECO:0000256" key="4">
    <source>
        <dbReference type="ARBA" id="ARBA00022723"/>
    </source>
</evidence>
<dbReference type="SFLD" id="SFLDS00029">
    <property type="entry name" value="Radical_SAM"/>
    <property type="match status" value="1"/>
</dbReference>
<keyword evidence="9" id="KW-1185">Reference proteome</keyword>
<accession>A0ABP5I777</accession>
<dbReference type="PROSITE" id="PS01305">
    <property type="entry name" value="MOAA_NIFB_PQQE"/>
    <property type="match status" value="1"/>
</dbReference>
<dbReference type="InterPro" id="IPR013785">
    <property type="entry name" value="Aldolase_TIM"/>
</dbReference>
<comment type="cofactor">
    <cofactor evidence="1">
        <name>[4Fe-4S] cluster</name>
        <dbReference type="ChEBI" id="CHEBI:49883"/>
    </cofactor>
</comment>
<evidence type="ECO:0000256" key="6">
    <source>
        <dbReference type="ARBA" id="ARBA00023014"/>
    </source>
</evidence>
<dbReference type="SUPFAM" id="SSF102114">
    <property type="entry name" value="Radical SAM enzymes"/>
    <property type="match status" value="1"/>
</dbReference>
<dbReference type="InterPro" id="IPR000385">
    <property type="entry name" value="MoaA_NifB_PqqE_Fe-S-bd_CS"/>
</dbReference>
<sequence>MPGRPSRAEHPSPEQARPAGLEWIVLKIAQRCNLDCDYCYVYNRGDTSWLTRPTYISDRVTRRLAERIAAHCRDRGLTEFVVELHGGEPLLLGRRRMQRLIDTLRGICAPAHVRVMLQTNGLLLTGDWLDLFARNGMTFGLSLDGPPEIADRHRVLRGSHEGTTERLLDTVAALRAQGPLFDELLGGVLCVVDPAAHGGELVRWFADQGFPDIDFLLPDGNRVNPPQGWTGPEPYRRFLLEAFDAWYGGGPRAARVRLFELMMLSLLGRGNSLDALGGDLKGLCVVESDGSIGISDVLRICLGPYAHDSLNVFDHPLDAHAGHYRLDELQRPCATCLACPHFTSCQGGYLPHRFDGTSFSNPSLYCEALYALSARMTEALETDLPAAAWQPEAA</sequence>
<dbReference type="SFLD" id="SFLDG01067">
    <property type="entry name" value="SPASM/twitch_domain_containing"/>
    <property type="match status" value="1"/>
</dbReference>
<proteinExistence type="predicted"/>